<protein>
    <submittedName>
        <fullName evidence="1">Uncharacterized protein</fullName>
    </submittedName>
</protein>
<evidence type="ECO:0000313" key="2">
    <source>
        <dbReference type="Proteomes" id="UP001055879"/>
    </source>
</evidence>
<evidence type="ECO:0000313" key="1">
    <source>
        <dbReference type="EMBL" id="KAI3735375.1"/>
    </source>
</evidence>
<dbReference type="EMBL" id="CM042050">
    <property type="protein sequence ID" value="KAI3735375.1"/>
    <property type="molecule type" value="Genomic_DNA"/>
</dbReference>
<reference evidence="1 2" key="2">
    <citation type="journal article" date="2022" name="Mol. Ecol. Resour.">
        <title>The genomes of chicory, endive, great burdock and yacon provide insights into Asteraceae paleo-polyploidization history and plant inulin production.</title>
        <authorList>
            <person name="Fan W."/>
            <person name="Wang S."/>
            <person name="Wang H."/>
            <person name="Wang A."/>
            <person name="Jiang F."/>
            <person name="Liu H."/>
            <person name="Zhao H."/>
            <person name="Xu D."/>
            <person name="Zhang Y."/>
        </authorList>
    </citation>
    <scope>NUCLEOTIDE SEQUENCE [LARGE SCALE GENOMIC DNA]</scope>
    <source>
        <strain evidence="2">cv. Niubang</strain>
    </source>
</reference>
<name>A0ACB9CM92_ARCLA</name>
<reference evidence="2" key="1">
    <citation type="journal article" date="2022" name="Mol. Ecol. Resour.">
        <title>The genomes of chicory, endive, great burdock and yacon provide insights into Asteraceae palaeo-polyploidization history and plant inulin production.</title>
        <authorList>
            <person name="Fan W."/>
            <person name="Wang S."/>
            <person name="Wang H."/>
            <person name="Wang A."/>
            <person name="Jiang F."/>
            <person name="Liu H."/>
            <person name="Zhao H."/>
            <person name="Xu D."/>
            <person name="Zhang Y."/>
        </authorList>
    </citation>
    <scope>NUCLEOTIDE SEQUENCE [LARGE SCALE GENOMIC DNA]</scope>
    <source>
        <strain evidence="2">cv. Niubang</strain>
    </source>
</reference>
<accession>A0ACB9CM92</accession>
<proteinExistence type="predicted"/>
<gene>
    <name evidence="1" type="ORF">L6452_14871</name>
</gene>
<organism evidence="1 2">
    <name type="scientific">Arctium lappa</name>
    <name type="common">Greater burdock</name>
    <name type="synonym">Lappa major</name>
    <dbReference type="NCBI Taxonomy" id="4217"/>
    <lineage>
        <taxon>Eukaryota</taxon>
        <taxon>Viridiplantae</taxon>
        <taxon>Streptophyta</taxon>
        <taxon>Embryophyta</taxon>
        <taxon>Tracheophyta</taxon>
        <taxon>Spermatophyta</taxon>
        <taxon>Magnoliopsida</taxon>
        <taxon>eudicotyledons</taxon>
        <taxon>Gunneridae</taxon>
        <taxon>Pentapetalae</taxon>
        <taxon>asterids</taxon>
        <taxon>campanulids</taxon>
        <taxon>Asterales</taxon>
        <taxon>Asteraceae</taxon>
        <taxon>Carduoideae</taxon>
        <taxon>Cardueae</taxon>
        <taxon>Arctiinae</taxon>
        <taxon>Arctium</taxon>
    </lineage>
</organism>
<keyword evidence="2" id="KW-1185">Reference proteome</keyword>
<dbReference type="Proteomes" id="UP001055879">
    <property type="component" value="Linkage Group LG04"/>
</dbReference>
<comment type="caution">
    <text evidence="1">The sequence shown here is derived from an EMBL/GenBank/DDBJ whole genome shotgun (WGS) entry which is preliminary data.</text>
</comment>
<sequence length="89" mass="10259">MTPWLSRTDHDGFSATLGLLLSSLAAMTVFRWLLEPKKLLDFDRHFCMPHPSSLCHLPCFRLDVPDFLRANSSLQTTRRRHLPPLSIPM</sequence>